<dbReference type="CDD" id="cd16922">
    <property type="entry name" value="HATPase_EvgS-ArcB-TorS-like"/>
    <property type="match status" value="1"/>
</dbReference>
<keyword evidence="5" id="KW-0808">Transferase</keyword>
<evidence type="ECO:0000256" key="1">
    <source>
        <dbReference type="ARBA" id="ARBA00000085"/>
    </source>
</evidence>
<feature type="domain" description="Histidine kinase" evidence="9">
    <location>
        <begin position="564"/>
        <end position="781"/>
    </location>
</feature>
<dbReference type="GO" id="GO:0005886">
    <property type="term" value="C:plasma membrane"/>
    <property type="evidence" value="ECO:0007669"/>
    <property type="project" value="TreeGrafter"/>
</dbReference>
<evidence type="ECO:0000256" key="8">
    <source>
        <dbReference type="SAM" id="Phobius"/>
    </source>
</evidence>
<feature type="transmembrane region" description="Helical" evidence="8">
    <location>
        <begin position="12"/>
        <end position="30"/>
    </location>
</feature>
<feature type="coiled-coil region" evidence="7">
    <location>
        <begin position="387"/>
        <end position="418"/>
    </location>
</feature>
<dbReference type="EMBL" id="JACXLD010000001">
    <property type="protein sequence ID" value="MBD2858105.1"/>
    <property type="molecule type" value="Genomic_DNA"/>
</dbReference>
<dbReference type="InterPro" id="IPR000700">
    <property type="entry name" value="PAS-assoc_C"/>
</dbReference>
<dbReference type="Pfam" id="PF02518">
    <property type="entry name" value="HATPase_c"/>
    <property type="match status" value="1"/>
</dbReference>
<dbReference type="CDD" id="cd00130">
    <property type="entry name" value="PAS"/>
    <property type="match status" value="1"/>
</dbReference>
<dbReference type="InterPro" id="IPR004358">
    <property type="entry name" value="Sig_transdc_His_kin-like_C"/>
</dbReference>
<dbReference type="SUPFAM" id="SSF55785">
    <property type="entry name" value="PYP-like sensor domain (PAS domain)"/>
    <property type="match status" value="1"/>
</dbReference>
<evidence type="ECO:0000259" key="12">
    <source>
        <dbReference type="PROSITE" id="PS50885"/>
    </source>
</evidence>
<dbReference type="SMART" id="SM00304">
    <property type="entry name" value="HAMP"/>
    <property type="match status" value="1"/>
</dbReference>
<gene>
    <name evidence="13" type="ORF">IB286_03725</name>
</gene>
<keyword evidence="8" id="KW-1133">Transmembrane helix</keyword>
<reference evidence="13" key="1">
    <citation type="submission" date="2020-09" db="EMBL/GenBank/DDBJ databases">
        <authorList>
            <person name="Yoon J.-W."/>
        </authorList>
    </citation>
    <scope>NUCLEOTIDE SEQUENCE</scope>
    <source>
        <strain evidence="13">KMU-158</strain>
    </source>
</reference>
<dbReference type="PROSITE" id="PS50112">
    <property type="entry name" value="PAS"/>
    <property type="match status" value="1"/>
</dbReference>
<dbReference type="Gene3D" id="1.10.287.130">
    <property type="match status" value="1"/>
</dbReference>
<dbReference type="PROSITE" id="PS50113">
    <property type="entry name" value="PAC"/>
    <property type="match status" value="1"/>
</dbReference>
<evidence type="ECO:0000256" key="6">
    <source>
        <dbReference type="ARBA" id="ARBA00022777"/>
    </source>
</evidence>
<dbReference type="SMART" id="SM00388">
    <property type="entry name" value="HisKA"/>
    <property type="match status" value="1"/>
</dbReference>
<dbReference type="InterPro" id="IPR036097">
    <property type="entry name" value="HisK_dim/P_sf"/>
</dbReference>
<dbReference type="Proteomes" id="UP000610558">
    <property type="component" value="Unassembled WGS sequence"/>
</dbReference>
<evidence type="ECO:0000313" key="14">
    <source>
        <dbReference type="Proteomes" id="UP000610558"/>
    </source>
</evidence>
<evidence type="ECO:0000256" key="5">
    <source>
        <dbReference type="ARBA" id="ARBA00022679"/>
    </source>
</evidence>
<dbReference type="PROSITE" id="PS50109">
    <property type="entry name" value="HIS_KIN"/>
    <property type="match status" value="1"/>
</dbReference>
<dbReference type="SUPFAM" id="SSF158472">
    <property type="entry name" value="HAMP domain-like"/>
    <property type="match status" value="1"/>
</dbReference>
<dbReference type="PRINTS" id="PR00344">
    <property type="entry name" value="BCTRLSENSOR"/>
</dbReference>
<dbReference type="SUPFAM" id="SSF47384">
    <property type="entry name" value="Homodimeric domain of signal transducing histidine kinase"/>
    <property type="match status" value="1"/>
</dbReference>
<feature type="domain" description="PAS" evidence="10">
    <location>
        <begin position="415"/>
        <end position="489"/>
    </location>
</feature>
<dbReference type="Gene3D" id="6.10.340.10">
    <property type="match status" value="1"/>
</dbReference>
<dbReference type="SUPFAM" id="SSF55874">
    <property type="entry name" value="ATPase domain of HSP90 chaperone/DNA topoisomerase II/histidine kinase"/>
    <property type="match status" value="1"/>
</dbReference>
<comment type="caution">
    <text evidence="13">The sequence shown here is derived from an EMBL/GenBank/DDBJ whole genome shotgun (WGS) entry which is preliminary data.</text>
</comment>
<proteinExistence type="predicted"/>
<comment type="catalytic activity">
    <reaction evidence="1">
        <text>ATP + protein L-histidine = ADP + protein N-phospho-L-histidine.</text>
        <dbReference type="EC" id="2.7.13.3"/>
    </reaction>
</comment>
<dbReference type="SMART" id="SM00091">
    <property type="entry name" value="PAS"/>
    <property type="match status" value="1"/>
</dbReference>
<dbReference type="InterPro" id="IPR035965">
    <property type="entry name" value="PAS-like_dom_sf"/>
</dbReference>
<dbReference type="PROSITE" id="PS50885">
    <property type="entry name" value="HAMP"/>
    <property type="match status" value="1"/>
</dbReference>
<name>A0A927BYW4_9GAMM</name>
<keyword evidence="7" id="KW-0175">Coiled coil</keyword>
<keyword evidence="8" id="KW-0812">Transmembrane</keyword>
<dbReference type="RefSeq" id="WP_190762527.1">
    <property type="nucleotide sequence ID" value="NZ_JACXLD010000001.1"/>
</dbReference>
<keyword evidence="6" id="KW-0418">Kinase</keyword>
<organism evidence="13 14">
    <name type="scientific">Spongiibacter pelagi</name>
    <dbReference type="NCBI Taxonomy" id="2760804"/>
    <lineage>
        <taxon>Bacteria</taxon>
        <taxon>Pseudomonadati</taxon>
        <taxon>Pseudomonadota</taxon>
        <taxon>Gammaproteobacteria</taxon>
        <taxon>Cellvibrionales</taxon>
        <taxon>Spongiibacteraceae</taxon>
        <taxon>Spongiibacter</taxon>
    </lineage>
</organism>
<evidence type="ECO:0000313" key="13">
    <source>
        <dbReference type="EMBL" id="MBD2858105.1"/>
    </source>
</evidence>
<sequence>MKKLAFRKKIYVITLACALVPLTIMAGWSWSFVNRLLLNNAVDEVNTLVNAKNSFLQDHLEQLRISLNLLASDASTREAFAHYLENRQHDAFGEIQNQIDRDLLNHIRDQKLYDLFFINTEGGIFFSVKNENDRSTNLFSGPYQHTGLAKVFLTALKGTTDFSSIEEYQPSKRPAFFMAAPVTLSGAISGVIAVQFNIDAIVSIINTESDDEALLESYLLTSQDKQVKKLYTDPNRRDPHLHDIDAEDSISKLLLQAGKNLQQLDYEEVYQADDELILFRPIPTIDAVLVNHFSSQKLFNQQNQVTLAWLSGFGLALLLTLPLANFLIRQLLDPISKLAKSSLNIQKGNYFARVHIDSNDELGELAKAFNEMAAVVENQKNWLEQRVAQRTQALSKLNQELEGYRNELENRVQEKTASLNAVLNGAGDGILTTDSVGNLLSFNASAERIFGYSAEELLGVSVTTLMPDVARPQHSAHFRNFTRHHPENDFVLNRTVPARHKNGTIFSLSISVSAIKTGSSADTETRFIGVCRDVTKQKQAEDELHKAKQDAELANAAKTAFLANISHEIRTPMNAMLGFSELLIEDPQLSEKHHGQAKTIHTAASSLMAIINDILDMSKLESGKINIETLAFDLPKLIQESTTLLSHSAAIKQLEFNVSIDPKIPEFVLGDPTRIRQVLLNLLSNAIKFTEKGSISLSIKQSHNVVQFDISDTGIGISPAQIPNVFDRFSQADISTTRRFGGSGLGTTISKELVELMGGQIWVESEVGKGSVFSFSLPLQAASNAHLNCIETKSLNIQHIVQSMEETVSPERGLKNTPDTVIKEPTTVDHASLIPLIDELKRALGQLDPDEAIPALKPLLTFYSKSELEPIYAAIEDFDFERASQALHSLQASTNHQSSAGS</sequence>
<dbReference type="InterPro" id="IPR036890">
    <property type="entry name" value="HATPase_C_sf"/>
</dbReference>
<evidence type="ECO:0000259" key="9">
    <source>
        <dbReference type="PROSITE" id="PS50109"/>
    </source>
</evidence>
<dbReference type="GO" id="GO:0009927">
    <property type="term" value="F:histidine phosphotransfer kinase activity"/>
    <property type="evidence" value="ECO:0007669"/>
    <property type="project" value="TreeGrafter"/>
</dbReference>
<comment type="subcellular location">
    <subcellularLocation>
        <location evidence="2">Membrane</location>
    </subcellularLocation>
</comment>
<dbReference type="Pfam" id="PF13426">
    <property type="entry name" value="PAS_9"/>
    <property type="match status" value="1"/>
</dbReference>
<feature type="domain" description="PAC" evidence="11">
    <location>
        <begin position="486"/>
        <end position="546"/>
    </location>
</feature>
<dbReference type="Pfam" id="PF00512">
    <property type="entry name" value="HisKA"/>
    <property type="match status" value="1"/>
</dbReference>
<evidence type="ECO:0000256" key="7">
    <source>
        <dbReference type="SAM" id="Coils"/>
    </source>
</evidence>
<dbReference type="SMART" id="SM00387">
    <property type="entry name" value="HATPase_c"/>
    <property type="match status" value="1"/>
</dbReference>
<feature type="domain" description="HAMP" evidence="12">
    <location>
        <begin position="329"/>
        <end position="381"/>
    </location>
</feature>
<dbReference type="InterPro" id="IPR003660">
    <property type="entry name" value="HAMP_dom"/>
</dbReference>
<dbReference type="PANTHER" id="PTHR43047">
    <property type="entry name" value="TWO-COMPONENT HISTIDINE PROTEIN KINASE"/>
    <property type="match status" value="1"/>
</dbReference>
<keyword evidence="8" id="KW-0472">Membrane</keyword>
<evidence type="ECO:0000259" key="10">
    <source>
        <dbReference type="PROSITE" id="PS50112"/>
    </source>
</evidence>
<dbReference type="Gene3D" id="3.30.450.20">
    <property type="entry name" value="PAS domain"/>
    <property type="match status" value="1"/>
</dbReference>
<accession>A0A927BYW4</accession>
<dbReference type="AlphaFoldDB" id="A0A927BYW4"/>
<dbReference type="InterPro" id="IPR005467">
    <property type="entry name" value="His_kinase_dom"/>
</dbReference>
<dbReference type="CDD" id="cd00082">
    <property type="entry name" value="HisKA"/>
    <property type="match status" value="1"/>
</dbReference>
<dbReference type="CDD" id="cd06225">
    <property type="entry name" value="HAMP"/>
    <property type="match status" value="1"/>
</dbReference>
<protein>
    <recommendedName>
        <fullName evidence="3">histidine kinase</fullName>
        <ecNumber evidence="3">2.7.13.3</ecNumber>
    </recommendedName>
</protein>
<dbReference type="InterPro" id="IPR003594">
    <property type="entry name" value="HATPase_dom"/>
</dbReference>
<dbReference type="NCBIfam" id="TIGR00229">
    <property type="entry name" value="sensory_box"/>
    <property type="match status" value="1"/>
</dbReference>
<dbReference type="InterPro" id="IPR003661">
    <property type="entry name" value="HisK_dim/P_dom"/>
</dbReference>
<evidence type="ECO:0000256" key="3">
    <source>
        <dbReference type="ARBA" id="ARBA00012438"/>
    </source>
</evidence>
<dbReference type="EC" id="2.7.13.3" evidence="3"/>
<evidence type="ECO:0000256" key="2">
    <source>
        <dbReference type="ARBA" id="ARBA00004370"/>
    </source>
</evidence>
<dbReference type="Pfam" id="PF00672">
    <property type="entry name" value="HAMP"/>
    <property type="match status" value="1"/>
</dbReference>
<dbReference type="FunFam" id="3.30.565.10:FF:000078">
    <property type="entry name" value="Two-component sensor histidine kinase"/>
    <property type="match status" value="1"/>
</dbReference>
<evidence type="ECO:0000259" key="11">
    <source>
        <dbReference type="PROSITE" id="PS50113"/>
    </source>
</evidence>
<dbReference type="InterPro" id="IPR000014">
    <property type="entry name" value="PAS"/>
</dbReference>
<feature type="transmembrane region" description="Helical" evidence="8">
    <location>
        <begin position="307"/>
        <end position="328"/>
    </location>
</feature>
<keyword evidence="4" id="KW-0597">Phosphoprotein</keyword>
<evidence type="ECO:0000256" key="4">
    <source>
        <dbReference type="ARBA" id="ARBA00022553"/>
    </source>
</evidence>
<dbReference type="GO" id="GO:0000155">
    <property type="term" value="F:phosphorelay sensor kinase activity"/>
    <property type="evidence" value="ECO:0007669"/>
    <property type="project" value="InterPro"/>
</dbReference>
<dbReference type="PANTHER" id="PTHR43047:SF72">
    <property type="entry name" value="OSMOSENSING HISTIDINE PROTEIN KINASE SLN1"/>
    <property type="match status" value="1"/>
</dbReference>
<dbReference type="Gene3D" id="3.30.565.10">
    <property type="entry name" value="Histidine kinase-like ATPase, C-terminal domain"/>
    <property type="match status" value="1"/>
</dbReference>
<keyword evidence="14" id="KW-1185">Reference proteome</keyword>